<sequence length="148" mass="16918">MRLWLVRAKNNWTQAEMAGGESKSGSKEPRKITPRPRSNLTGHGDRLEGAETGLETMGERRRFAMLKATEQSPSRLISMPRRKRPMPNRSHGTKAKSEKAHIEAEEMLDAAEVHYMCFEMAEIRLGDAEKIHDVAEVAFDRPWMCRAR</sequence>
<proteinExistence type="predicted"/>
<dbReference type="EMBL" id="OIVN01002202">
    <property type="protein sequence ID" value="SPD01470.1"/>
    <property type="molecule type" value="Genomic_DNA"/>
</dbReference>
<evidence type="ECO:0000256" key="1">
    <source>
        <dbReference type="SAM" id="MobiDB-lite"/>
    </source>
</evidence>
<protein>
    <submittedName>
        <fullName evidence="2">Uncharacterized protein</fullName>
    </submittedName>
</protein>
<feature type="region of interest" description="Disordered" evidence="1">
    <location>
        <begin position="14"/>
        <end position="55"/>
    </location>
</feature>
<evidence type="ECO:0000313" key="2">
    <source>
        <dbReference type="EMBL" id="SPD01470.1"/>
    </source>
</evidence>
<name>A0A2N9GQ09_FAGSY</name>
<accession>A0A2N9GQ09</accession>
<organism evidence="2">
    <name type="scientific">Fagus sylvatica</name>
    <name type="common">Beechnut</name>
    <dbReference type="NCBI Taxonomy" id="28930"/>
    <lineage>
        <taxon>Eukaryota</taxon>
        <taxon>Viridiplantae</taxon>
        <taxon>Streptophyta</taxon>
        <taxon>Embryophyta</taxon>
        <taxon>Tracheophyta</taxon>
        <taxon>Spermatophyta</taxon>
        <taxon>Magnoliopsida</taxon>
        <taxon>eudicotyledons</taxon>
        <taxon>Gunneridae</taxon>
        <taxon>Pentapetalae</taxon>
        <taxon>rosids</taxon>
        <taxon>fabids</taxon>
        <taxon>Fagales</taxon>
        <taxon>Fagaceae</taxon>
        <taxon>Fagus</taxon>
    </lineage>
</organism>
<feature type="region of interest" description="Disordered" evidence="1">
    <location>
        <begin position="68"/>
        <end position="101"/>
    </location>
</feature>
<dbReference type="AlphaFoldDB" id="A0A2N9GQ09"/>
<gene>
    <name evidence="2" type="ORF">FSB_LOCUS29352</name>
</gene>
<reference evidence="2" key="1">
    <citation type="submission" date="2018-02" db="EMBL/GenBank/DDBJ databases">
        <authorList>
            <person name="Cohen D.B."/>
            <person name="Kent A.D."/>
        </authorList>
    </citation>
    <scope>NUCLEOTIDE SEQUENCE</scope>
</reference>
<feature type="compositionally biased region" description="Basic residues" evidence="1">
    <location>
        <begin position="80"/>
        <end position="94"/>
    </location>
</feature>